<organism evidence="4 5">
    <name type="scientific">Cognatilysobacter bugurensis</name>
    <dbReference type="NCBI Taxonomy" id="543356"/>
    <lineage>
        <taxon>Bacteria</taxon>
        <taxon>Pseudomonadati</taxon>
        <taxon>Pseudomonadota</taxon>
        <taxon>Gammaproteobacteria</taxon>
        <taxon>Lysobacterales</taxon>
        <taxon>Lysobacteraceae</taxon>
        <taxon>Cognatilysobacter</taxon>
    </lineage>
</organism>
<gene>
    <name evidence="4" type="ORF">GCM10007067_04930</name>
</gene>
<name>A0A918W4F2_9GAMM</name>
<comment type="caution">
    <text evidence="4">The sequence shown here is derived from an EMBL/GenBank/DDBJ whole genome shotgun (WGS) entry which is preliminary data.</text>
</comment>
<dbReference type="Proteomes" id="UP000646426">
    <property type="component" value="Unassembled WGS sequence"/>
</dbReference>
<evidence type="ECO:0000313" key="4">
    <source>
        <dbReference type="EMBL" id="GHA71576.1"/>
    </source>
</evidence>
<dbReference type="Pfam" id="PF25559">
    <property type="entry name" value="DUF7931"/>
    <property type="match status" value="1"/>
</dbReference>
<dbReference type="AlphaFoldDB" id="A0A918W4F2"/>
<dbReference type="EMBL" id="BMYD01000001">
    <property type="protein sequence ID" value="GHA71576.1"/>
    <property type="molecule type" value="Genomic_DNA"/>
</dbReference>
<dbReference type="InterPro" id="IPR057691">
    <property type="entry name" value="DUF7931"/>
</dbReference>
<dbReference type="PANTHER" id="PTHR43877:SF1">
    <property type="entry name" value="ACETYLTRANSFERASE"/>
    <property type="match status" value="1"/>
</dbReference>
<dbReference type="InterPro" id="IPR000182">
    <property type="entry name" value="GNAT_dom"/>
</dbReference>
<accession>A0A918W4F2</accession>
<evidence type="ECO:0000259" key="3">
    <source>
        <dbReference type="PROSITE" id="PS51186"/>
    </source>
</evidence>
<dbReference type="Gene3D" id="3.40.630.30">
    <property type="match status" value="1"/>
</dbReference>
<evidence type="ECO:0000256" key="1">
    <source>
        <dbReference type="ARBA" id="ARBA00022679"/>
    </source>
</evidence>
<dbReference type="PANTHER" id="PTHR43877">
    <property type="entry name" value="AMINOALKYLPHOSPHONATE N-ACETYLTRANSFERASE-RELATED-RELATED"/>
    <property type="match status" value="1"/>
</dbReference>
<dbReference type="Pfam" id="PF13673">
    <property type="entry name" value="Acetyltransf_10"/>
    <property type="match status" value="1"/>
</dbReference>
<sequence length="299" mass="32649">MTDGFVVERVAFDEARVELHAVRGTVFIDEQRVPAEIERDALDPQCVHVLARAADGTPIGAGRLTPDRRIGRMAVLRDWRGRGVGEAMLAALVDSASAMGWPEVRLHAQVGALAFYRRLGFLPLGPRFEEAGIEHQTMARALVGAGVVETREQGLAALESIAAGTRRLLRVYSRALDPGLLDQPEAVAALRRLGTRGGEVRVLLQDAAAPRRALAPLISLSQRLPSSFAFRVVGDPVDLAYPSAYTVNDADGWYFRPLGHRLDGETRIDSGAQARELRHAFDPVWERSRPATELRALGI</sequence>
<dbReference type="InterPro" id="IPR016181">
    <property type="entry name" value="Acyl_CoA_acyltransferase"/>
</dbReference>
<dbReference type="CDD" id="cd04301">
    <property type="entry name" value="NAT_SF"/>
    <property type="match status" value="1"/>
</dbReference>
<evidence type="ECO:0000256" key="2">
    <source>
        <dbReference type="ARBA" id="ARBA00023315"/>
    </source>
</evidence>
<proteinExistence type="predicted"/>
<dbReference type="InterPro" id="IPR050832">
    <property type="entry name" value="Bact_Acetyltransf"/>
</dbReference>
<evidence type="ECO:0000313" key="5">
    <source>
        <dbReference type="Proteomes" id="UP000646426"/>
    </source>
</evidence>
<keyword evidence="1" id="KW-0808">Transferase</keyword>
<dbReference type="SUPFAM" id="SSF55729">
    <property type="entry name" value="Acyl-CoA N-acyltransferases (Nat)"/>
    <property type="match status" value="1"/>
</dbReference>
<protein>
    <submittedName>
        <fullName evidence="4">GNAT family acetyltransferase</fullName>
    </submittedName>
</protein>
<keyword evidence="5" id="KW-1185">Reference proteome</keyword>
<feature type="domain" description="N-acetyltransferase" evidence="3">
    <location>
        <begin position="6"/>
        <end position="143"/>
    </location>
</feature>
<dbReference type="GO" id="GO:0016747">
    <property type="term" value="F:acyltransferase activity, transferring groups other than amino-acyl groups"/>
    <property type="evidence" value="ECO:0007669"/>
    <property type="project" value="InterPro"/>
</dbReference>
<reference evidence="4" key="1">
    <citation type="journal article" date="2014" name="Int. J. Syst. Evol. Microbiol.">
        <title>Complete genome sequence of Corynebacterium casei LMG S-19264T (=DSM 44701T), isolated from a smear-ripened cheese.</title>
        <authorList>
            <consortium name="US DOE Joint Genome Institute (JGI-PGF)"/>
            <person name="Walter F."/>
            <person name="Albersmeier A."/>
            <person name="Kalinowski J."/>
            <person name="Ruckert C."/>
        </authorList>
    </citation>
    <scope>NUCLEOTIDE SEQUENCE</scope>
    <source>
        <strain evidence="4">KCTC 23077</strain>
    </source>
</reference>
<dbReference type="RefSeq" id="WP_189452968.1">
    <property type="nucleotide sequence ID" value="NZ_BMYD01000001.1"/>
</dbReference>
<reference evidence="4" key="2">
    <citation type="submission" date="2020-09" db="EMBL/GenBank/DDBJ databases">
        <authorList>
            <person name="Sun Q."/>
            <person name="Kim S."/>
        </authorList>
    </citation>
    <scope>NUCLEOTIDE SEQUENCE</scope>
    <source>
        <strain evidence="4">KCTC 23077</strain>
    </source>
</reference>
<dbReference type="PROSITE" id="PS51186">
    <property type="entry name" value="GNAT"/>
    <property type="match status" value="1"/>
</dbReference>
<keyword evidence="2" id="KW-0012">Acyltransferase</keyword>